<keyword evidence="5" id="KW-1185">Reference proteome</keyword>
<dbReference type="GO" id="GO:0016491">
    <property type="term" value="F:oxidoreductase activity"/>
    <property type="evidence" value="ECO:0007669"/>
    <property type="project" value="UniProtKB-KW"/>
</dbReference>
<evidence type="ECO:0000259" key="3">
    <source>
        <dbReference type="Pfam" id="PF05368"/>
    </source>
</evidence>
<sequence>MRVAVAGTGAFAKYFIDEFPAAGHEVVVLTRSHKDFLDGKKGVVEQRITDYSNVSELAEALKDCDALVSTIFDEKSPSAETHLNLLEACIQSPKCKRFIPSEFGGNISLEEYDIMFGHNKPLKEALKEQNDVEYTFVSLGWIADYIVPSSNRYHCDIGPFHPLDLDTRTMSIPGTGNDMFSITSARDVANVIAELLKSSNKWRSCTYVQGATVTWLELAELMKMVGGMPDLKGVVRAARGD</sequence>
<evidence type="ECO:0000313" key="4">
    <source>
        <dbReference type="EMBL" id="KAK1940671.1"/>
    </source>
</evidence>
<proteinExistence type="predicted"/>
<gene>
    <name evidence="4" type="ORF">P3T76_008122</name>
</gene>
<evidence type="ECO:0000313" key="5">
    <source>
        <dbReference type="Proteomes" id="UP001259832"/>
    </source>
</evidence>
<accession>A0AAD9LLN6</accession>
<dbReference type="AlphaFoldDB" id="A0AAD9LLN6"/>
<dbReference type="EMBL" id="JASMQC010000014">
    <property type="protein sequence ID" value="KAK1940671.1"/>
    <property type="molecule type" value="Genomic_DNA"/>
</dbReference>
<dbReference type="PANTHER" id="PTHR47706:SF4">
    <property type="entry name" value="NMRA-LIKE DOMAIN-CONTAINING PROTEIN"/>
    <property type="match status" value="1"/>
</dbReference>
<dbReference type="Pfam" id="PF05368">
    <property type="entry name" value="NmrA"/>
    <property type="match status" value="1"/>
</dbReference>
<name>A0AAD9LLN6_9STRA</name>
<comment type="caution">
    <text evidence="4">The sequence shown here is derived from an EMBL/GenBank/DDBJ whole genome shotgun (WGS) entry which is preliminary data.</text>
</comment>
<evidence type="ECO:0000256" key="2">
    <source>
        <dbReference type="ARBA" id="ARBA00023002"/>
    </source>
</evidence>
<keyword evidence="1" id="KW-0521">NADP</keyword>
<keyword evidence="2" id="KW-0560">Oxidoreductase</keyword>
<feature type="domain" description="NmrA-like" evidence="3">
    <location>
        <begin position="5"/>
        <end position="224"/>
    </location>
</feature>
<dbReference type="SUPFAM" id="SSF51735">
    <property type="entry name" value="NAD(P)-binding Rossmann-fold domains"/>
    <property type="match status" value="1"/>
</dbReference>
<dbReference type="InterPro" id="IPR008030">
    <property type="entry name" value="NmrA-like"/>
</dbReference>
<evidence type="ECO:0000256" key="1">
    <source>
        <dbReference type="ARBA" id="ARBA00022857"/>
    </source>
</evidence>
<dbReference type="Gene3D" id="3.40.50.720">
    <property type="entry name" value="NAD(P)-binding Rossmann-like Domain"/>
    <property type="match status" value="1"/>
</dbReference>
<protein>
    <submittedName>
        <fullName evidence="4">Oxidoreductase swnR</fullName>
    </submittedName>
</protein>
<dbReference type="InterPro" id="IPR051609">
    <property type="entry name" value="NmrA/Isoflavone_reductase-like"/>
</dbReference>
<dbReference type="InterPro" id="IPR036291">
    <property type="entry name" value="NAD(P)-bd_dom_sf"/>
</dbReference>
<organism evidence="4 5">
    <name type="scientific">Phytophthora citrophthora</name>
    <dbReference type="NCBI Taxonomy" id="4793"/>
    <lineage>
        <taxon>Eukaryota</taxon>
        <taxon>Sar</taxon>
        <taxon>Stramenopiles</taxon>
        <taxon>Oomycota</taxon>
        <taxon>Peronosporomycetes</taxon>
        <taxon>Peronosporales</taxon>
        <taxon>Peronosporaceae</taxon>
        <taxon>Phytophthora</taxon>
    </lineage>
</organism>
<reference evidence="4" key="1">
    <citation type="submission" date="2023-08" db="EMBL/GenBank/DDBJ databases">
        <title>Reference Genome Resource for the Citrus Pathogen Phytophthora citrophthora.</title>
        <authorList>
            <person name="Moller H."/>
            <person name="Coetzee B."/>
            <person name="Rose L.J."/>
            <person name="Van Niekerk J.M."/>
        </authorList>
    </citation>
    <scope>NUCLEOTIDE SEQUENCE</scope>
    <source>
        <strain evidence="4">STE-U-9442</strain>
    </source>
</reference>
<dbReference type="Proteomes" id="UP001259832">
    <property type="component" value="Unassembled WGS sequence"/>
</dbReference>
<dbReference type="PANTHER" id="PTHR47706">
    <property type="entry name" value="NMRA-LIKE FAMILY PROTEIN"/>
    <property type="match status" value="1"/>
</dbReference>